<dbReference type="AlphaFoldDB" id="A0A838ZMQ4"/>
<comment type="subcellular location">
    <subcellularLocation>
        <location evidence="1">Cell membrane</location>
        <topology evidence="1">Single-pass membrane protein</topology>
    </subcellularLocation>
    <subcellularLocation>
        <location evidence="7">Cell membrane</location>
        <topology evidence="7">Single-pass type II membrane protein</topology>
    </subcellularLocation>
</comment>
<gene>
    <name evidence="10" type="ORF">HU137_08640</name>
</gene>
<dbReference type="InterPro" id="IPR003400">
    <property type="entry name" value="ExbD"/>
</dbReference>
<evidence type="ECO:0000256" key="3">
    <source>
        <dbReference type="ARBA" id="ARBA00022475"/>
    </source>
</evidence>
<keyword evidence="3" id="KW-1003">Cell membrane</keyword>
<dbReference type="GO" id="GO:0022857">
    <property type="term" value="F:transmembrane transporter activity"/>
    <property type="evidence" value="ECO:0007669"/>
    <property type="project" value="InterPro"/>
</dbReference>
<comment type="caution">
    <text evidence="10">The sequence shown here is derived from an EMBL/GenBank/DDBJ whole genome shotgun (WGS) entry which is preliminary data.</text>
</comment>
<evidence type="ECO:0000256" key="9">
    <source>
        <dbReference type="SAM" id="Phobius"/>
    </source>
</evidence>
<dbReference type="PANTHER" id="PTHR30558">
    <property type="entry name" value="EXBD MEMBRANE COMPONENT OF PMF-DRIVEN MACROMOLECULE IMPORT SYSTEM"/>
    <property type="match status" value="1"/>
</dbReference>
<dbReference type="EMBL" id="JACDZE010000002">
    <property type="protein sequence ID" value="MBA5629834.1"/>
    <property type="molecule type" value="Genomic_DNA"/>
</dbReference>
<organism evidence="10 11">
    <name type="scientific">Moheibacter lacus</name>
    <dbReference type="NCBI Taxonomy" id="2745851"/>
    <lineage>
        <taxon>Bacteria</taxon>
        <taxon>Pseudomonadati</taxon>
        <taxon>Bacteroidota</taxon>
        <taxon>Flavobacteriia</taxon>
        <taxon>Flavobacteriales</taxon>
        <taxon>Weeksellaceae</taxon>
        <taxon>Moheibacter</taxon>
    </lineage>
</organism>
<protein>
    <submittedName>
        <fullName evidence="10">Biopolymer transporter ExbD</fullName>
    </submittedName>
</protein>
<evidence type="ECO:0000256" key="8">
    <source>
        <dbReference type="SAM" id="MobiDB-lite"/>
    </source>
</evidence>
<feature type="compositionally biased region" description="Basic and acidic residues" evidence="8">
    <location>
        <begin position="1"/>
        <end position="14"/>
    </location>
</feature>
<evidence type="ECO:0000256" key="4">
    <source>
        <dbReference type="ARBA" id="ARBA00022692"/>
    </source>
</evidence>
<comment type="similarity">
    <text evidence="2 7">Belongs to the ExbD/TolR family.</text>
</comment>
<keyword evidence="5 9" id="KW-1133">Transmembrane helix</keyword>
<keyword evidence="7" id="KW-0653">Protein transport</keyword>
<evidence type="ECO:0000256" key="7">
    <source>
        <dbReference type="RuleBase" id="RU003879"/>
    </source>
</evidence>
<reference evidence="10 11" key="1">
    <citation type="submission" date="2020-07" db="EMBL/GenBank/DDBJ databases">
        <title>Moheibacter lacus sp. nov., a member of the family Flavobacteriaceae isolated from freshwater lake sediment.</title>
        <authorList>
            <person name="Liu Y."/>
        </authorList>
    </citation>
    <scope>NUCLEOTIDE SEQUENCE [LARGE SCALE GENOMIC DNA]</scope>
    <source>
        <strain evidence="10 11">BDHS18</strain>
    </source>
</reference>
<proteinExistence type="inferred from homology"/>
<dbReference type="GO" id="GO:0015031">
    <property type="term" value="P:protein transport"/>
    <property type="evidence" value="ECO:0007669"/>
    <property type="project" value="UniProtKB-KW"/>
</dbReference>
<keyword evidence="7" id="KW-0813">Transport</keyword>
<keyword evidence="4 7" id="KW-0812">Transmembrane</keyword>
<evidence type="ECO:0000313" key="10">
    <source>
        <dbReference type="EMBL" id="MBA5629834.1"/>
    </source>
</evidence>
<dbReference type="PANTHER" id="PTHR30558:SF3">
    <property type="entry name" value="BIOPOLYMER TRANSPORT PROTEIN EXBD-RELATED"/>
    <property type="match status" value="1"/>
</dbReference>
<dbReference type="Pfam" id="PF02472">
    <property type="entry name" value="ExbD"/>
    <property type="match status" value="1"/>
</dbReference>
<evidence type="ECO:0000256" key="5">
    <source>
        <dbReference type="ARBA" id="ARBA00022989"/>
    </source>
</evidence>
<dbReference type="Proteomes" id="UP000552241">
    <property type="component" value="Unassembled WGS sequence"/>
</dbReference>
<dbReference type="RefSeq" id="WP_182043444.1">
    <property type="nucleotide sequence ID" value="NZ_JACDZE010000002.1"/>
</dbReference>
<feature type="region of interest" description="Disordered" evidence="8">
    <location>
        <begin position="1"/>
        <end position="22"/>
    </location>
</feature>
<evidence type="ECO:0000256" key="6">
    <source>
        <dbReference type="ARBA" id="ARBA00023136"/>
    </source>
</evidence>
<evidence type="ECO:0000256" key="1">
    <source>
        <dbReference type="ARBA" id="ARBA00004162"/>
    </source>
</evidence>
<evidence type="ECO:0000256" key="2">
    <source>
        <dbReference type="ARBA" id="ARBA00005811"/>
    </source>
</evidence>
<evidence type="ECO:0000313" key="11">
    <source>
        <dbReference type="Proteomes" id="UP000552241"/>
    </source>
</evidence>
<dbReference type="GO" id="GO:0005886">
    <property type="term" value="C:plasma membrane"/>
    <property type="evidence" value="ECO:0007669"/>
    <property type="project" value="UniProtKB-SubCell"/>
</dbReference>
<name>A0A838ZMQ4_9FLAO</name>
<accession>A0A838ZMQ4</accession>
<keyword evidence="11" id="KW-1185">Reference proteome</keyword>
<feature type="transmembrane region" description="Helical" evidence="9">
    <location>
        <begin position="26"/>
        <end position="46"/>
    </location>
</feature>
<sequence>MADIDVKSHDDSGKVRSKKQSTKVDMTPLADLGFLLITFFMFTTTFSKPNVMGLNMPPKDPNKEQQTETPEIDLSNSISIIVGGEGKLYWHQKDKTKLVAQDLHETSYTKEGIRNDILAARQRAKVPDNFTVIIKPTDDSTYENLVNVLDEMEITESSRYGIVDIAPNEVAVYEEKSGTSSSNN</sequence>
<keyword evidence="6 9" id="KW-0472">Membrane</keyword>